<keyword evidence="16" id="KW-1185">Reference proteome</keyword>
<dbReference type="InterPro" id="IPR003824">
    <property type="entry name" value="UppP"/>
</dbReference>
<feature type="transmembrane region" description="Helical" evidence="14">
    <location>
        <begin position="143"/>
        <end position="163"/>
    </location>
</feature>
<comment type="function">
    <text evidence="14">Catalyzes the dephosphorylation of undecaprenyl diphosphate (UPP). Confers resistance to bacitracin.</text>
</comment>
<dbReference type="Proteomes" id="UP000199626">
    <property type="component" value="Unassembled WGS sequence"/>
</dbReference>
<dbReference type="NCBIfam" id="TIGR00753">
    <property type="entry name" value="undec_PP_bacA"/>
    <property type="match status" value="1"/>
</dbReference>
<feature type="transmembrane region" description="Helical" evidence="14">
    <location>
        <begin position="112"/>
        <end position="131"/>
    </location>
</feature>
<evidence type="ECO:0000256" key="10">
    <source>
        <dbReference type="ARBA" id="ARBA00023251"/>
    </source>
</evidence>
<keyword evidence="14" id="KW-0133">Cell shape</keyword>
<dbReference type="HAMAP" id="MF_01006">
    <property type="entry name" value="Undec_diphosphatase"/>
    <property type="match status" value="1"/>
</dbReference>
<evidence type="ECO:0000256" key="1">
    <source>
        <dbReference type="ARBA" id="ARBA00004651"/>
    </source>
</evidence>
<evidence type="ECO:0000313" key="16">
    <source>
        <dbReference type="Proteomes" id="UP000199626"/>
    </source>
</evidence>
<dbReference type="AlphaFoldDB" id="A0A1G6B343"/>
<evidence type="ECO:0000313" key="15">
    <source>
        <dbReference type="EMBL" id="SDB15054.1"/>
    </source>
</evidence>
<keyword evidence="10 14" id="KW-0046">Antibiotic resistance</keyword>
<keyword evidence="6 14" id="KW-0812">Transmembrane</keyword>
<evidence type="ECO:0000256" key="9">
    <source>
        <dbReference type="ARBA" id="ARBA00023136"/>
    </source>
</evidence>
<evidence type="ECO:0000256" key="5">
    <source>
        <dbReference type="ARBA" id="ARBA00022475"/>
    </source>
</evidence>
<evidence type="ECO:0000256" key="14">
    <source>
        <dbReference type="HAMAP-Rule" id="MF_01006"/>
    </source>
</evidence>
<comment type="miscellaneous">
    <text evidence="14">Bacitracin is thought to be involved in the inhibition of peptidoglycan synthesis by sequestering undecaprenyl diphosphate, thereby reducing the pool of lipid carrier available.</text>
</comment>
<feature type="transmembrane region" description="Helical" evidence="14">
    <location>
        <begin position="214"/>
        <end position="237"/>
    </location>
</feature>
<accession>A0A1G6B343</accession>
<evidence type="ECO:0000256" key="12">
    <source>
        <dbReference type="ARBA" id="ARBA00032932"/>
    </source>
</evidence>
<dbReference type="STRING" id="1159017.SAMN02927930_00624"/>
<keyword evidence="9 14" id="KW-0472">Membrane</keyword>
<evidence type="ECO:0000256" key="3">
    <source>
        <dbReference type="ARBA" id="ARBA00012374"/>
    </source>
</evidence>
<proteinExistence type="inferred from homology"/>
<feature type="transmembrane region" description="Helical" evidence="14">
    <location>
        <begin position="84"/>
        <end position="106"/>
    </location>
</feature>
<dbReference type="EMBL" id="FMXN01000002">
    <property type="protein sequence ID" value="SDB15054.1"/>
    <property type="molecule type" value="Genomic_DNA"/>
</dbReference>
<reference evidence="16" key="1">
    <citation type="submission" date="2016-10" db="EMBL/GenBank/DDBJ databases">
        <authorList>
            <person name="Varghese N."/>
            <person name="Submissions S."/>
        </authorList>
    </citation>
    <scope>NUCLEOTIDE SEQUENCE [LARGE SCALE GENOMIC DNA]</scope>
    <source>
        <strain evidence="16">CGMCC 1.10824</strain>
    </source>
</reference>
<dbReference type="EC" id="3.6.1.27" evidence="3 14"/>
<keyword evidence="5 14" id="KW-1003">Cell membrane</keyword>
<dbReference type="NCBIfam" id="NF001393">
    <property type="entry name" value="PRK00281.2-4"/>
    <property type="match status" value="1"/>
</dbReference>
<dbReference type="PANTHER" id="PTHR30622:SF4">
    <property type="entry name" value="UNDECAPRENYL-DIPHOSPHATASE"/>
    <property type="match status" value="1"/>
</dbReference>
<name>A0A1G6B343_9GAMM</name>
<evidence type="ECO:0000256" key="7">
    <source>
        <dbReference type="ARBA" id="ARBA00022801"/>
    </source>
</evidence>
<comment type="subcellular location">
    <subcellularLocation>
        <location evidence="1 14">Cell membrane</location>
        <topology evidence="1 14">Multi-pass membrane protein</topology>
    </subcellularLocation>
</comment>
<feature type="transmembrane region" description="Helical" evidence="14">
    <location>
        <begin position="243"/>
        <end position="263"/>
    </location>
</feature>
<dbReference type="GO" id="GO:0008360">
    <property type="term" value="P:regulation of cell shape"/>
    <property type="evidence" value="ECO:0007669"/>
    <property type="project" value="UniProtKB-KW"/>
</dbReference>
<evidence type="ECO:0000256" key="6">
    <source>
        <dbReference type="ARBA" id="ARBA00022692"/>
    </source>
</evidence>
<sequence>MSIFEAIILALIQGLTEFLPISSSAHLILPSQLLGWTDQGLAFDVAVHVGTLLAVMLYFRQEIGQLIVGWLGSFKGQHNAHSRLAWLIIWGTFPAALAGLLLSGLIEDYARSALVIAITTIIFGLLLWYADARATQQQTIEKLTLRQVLIIGVAQALALIPGTSRSGITMTAGMMLGLTKTDAARFSFLLSIPIILMAGGYLSLKTTQQVEPIAWLPVGVGVLASFIAAYLCIHAFLKIISRMGMLPFVLYRLLLGIVLLIWFI</sequence>
<gene>
    <name evidence="14" type="primary">uppP</name>
    <name evidence="15" type="ORF">SAMN02927930_00624</name>
</gene>
<dbReference type="GO" id="GO:0009252">
    <property type="term" value="P:peptidoglycan biosynthetic process"/>
    <property type="evidence" value="ECO:0007669"/>
    <property type="project" value="UniProtKB-KW"/>
</dbReference>
<dbReference type="OrthoDB" id="9808289at2"/>
<dbReference type="GO" id="GO:0005886">
    <property type="term" value="C:plasma membrane"/>
    <property type="evidence" value="ECO:0007669"/>
    <property type="project" value="UniProtKB-SubCell"/>
</dbReference>
<evidence type="ECO:0000256" key="13">
    <source>
        <dbReference type="ARBA" id="ARBA00047594"/>
    </source>
</evidence>
<protein>
    <recommendedName>
        <fullName evidence="4 14">Undecaprenyl-diphosphatase</fullName>
        <ecNumber evidence="3 14">3.6.1.27</ecNumber>
    </recommendedName>
    <alternativeName>
        <fullName evidence="12 14">Bacitracin resistance protein</fullName>
    </alternativeName>
    <alternativeName>
        <fullName evidence="11 14">Undecaprenyl pyrophosphate phosphatase</fullName>
    </alternativeName>
</protein>
<evidence type="ECO:0000256" key="11">
    <source>
        <dbReference type="ARBA" id="ARBA00032707"/>
    </source>
</evidence>
<dbReference type="GO" id="GO:0071555">
    <property type="term" value="P:cell wall organization"/>
    <property type="evidence" value="ECO:0007669"/>
    <property type="project" value="UniProtKB-KW"/>
</dbReference>
<dbReference type="GO" id="GO:0050380">
    <property type="term" value="F:undecaprenyl-diphosphatase activity"/>
    <property type="evidence" value="ECO:0007669"/>
    <property type="project" value="UniProtKB-UniRule"/>
</dbReference>
<keyword evidence="8 14" id="KW-1133">Transmembrane helix</keyword>
<evidence type="ECO:0000256" key="8">
    <source>
        <dbReference type="ARBA" id="ARBA00022989"/>
    </source>
</evidence>
<dbReference type="PANTHER" id="PTHR30622">
    <property type="entry name" value="UNDECAPRENYL-DIPHOSPHATASE"/>
    <property type="match status" value="1"/>
</dbReference>
<evidence type="ECO:0000256" key="2">
    <source>
        <dbReference type="ARBA" id="ARBA00010621"/>
    </source>
</evidence>
<keyword evidence="14" id="KW-0573">Peptidoglycan synthesis</keyword>
<dbReference type="RefSeq" id="WP_092591638.1">
    <property type="nucleotide sequence ID" value="NZ_FMXN01000002.1"/>
</dbReference>
<feature type="transmembrane region" description="Helical" evidence="14">
    <location>
        <begin position="183"/>
        <end position="202"/>
    </location>
</feature>
<dbReference type="GO" id="GO:0046677">
    <property type="term" value="P:response to antibiotic"/>
    <property type="evidence" value="ECO:0007669"/>
    <property type="project" value="UniProtKB-UniRule"/>
</dbReference>
<organism evidence="15 16">
    <name type="scientific">Pseudidiomarina indica</name>
    <dbReference type="NCBI Taxonomy" id="1159017"/>
    <lineage>
        <taxon>Bacteria</taxon>
        <taxon>Pseudomonadati</taxon>
        <taxon>Pseudomonadota</taxon>
        <taxon>Gammaproteobacteria</taxon>
        <taxon>Alteromonadales</taxon>
        <taxon>Idiomarinaceae</taxon>
        <taxon>Pseudidiomarina</taxon>
    </lineage>
</organism>
<keyword evidence="14" id="KW-0961">Cell wall biogenesis/degradation</keyword>
<evidence type="ECO:0000256" key="4">
    <source>
        <dbReference type="ARBA" id="ARBA00021581"/>
    </source>
</evidence>
<keyword evidence="7 14" id="KW-0378">Hydrolase</keyword>
<comment type="similarity">
    <text evidence="2 14">Belongs to the UppP family.</text>
</comment>
<dbReference type="Pfam" id="PF02673">
    <property type="entry name" value="BacA"/>
    <property type="match status" value="1"/>
</dbReference>
<comment type="catalytic activity">
    <reaction evidence="13 14">
        <text>di-trans,octa-cis-undecaprenyl diphosphate + H2O = di-trans,octa-cis-undecaprenyl phosphate + phosphate + H(+)</text>
        <dbReference type="Rhea" id="RHEA:28094"/>
        <dbReference type="ChEBI" id="CHEBI:15377"/>
        <dbReference type="ChEBI" id="CHEBI:15378"/>
        <dbReference type="ChEBI" id="CHEBI:43474"/>
        <dbReference type="ChEBI" id="CHEBI:58405"/>
        <dbReference type="ChEBI" id="CHEBI:60392"/>
        <dbReference type="EC" id="3.6.1.27"/>
    </reaction>
</comment>